<dbReference type="AlphaFoldDB" id="A0A839GAR1"/>
<gene>
    <name evidence="1" type="ORF">FHS90_000077</name>
</gene>
<reference evidence="1 2" key="1">
    <citation type="submission" date="2020-08" db="EMBL/GenBank/DDBJ databases">
        <title>Genomic Encyclopedia of Type Strains, Phase IV (KMG-IV): sequencing the most valuable type-strain genomes for metagenomic binning, comparative biology and taxonomic classification.</title>
        <authorList>
            <person name="Goeker M."/>
        </authorList>
    </citation>
    <scope>NUCLEOTIDE SEQUENCE [LARGE SCALE GENOMIC DNA]</scope>
    <source>
        <strain evidence="1 2">DSM 29854</strain>
    </source>
</reference>
<dbReference type="Proteomes" id="UP000563094">
    <property type="component" value="Unassembled WGS sequence"/>
</dbReference>
<protein>
    <submittedName>
        <fullName evidence="1">Uncharacterized protein</fullName>
    </submittedName>
</protein>
<evidence type="ECO:0000313" key="2">
    <source>
        <dbReference type="Proteomes" id="UP000563094"/>
    </source>
</evidence>
<evidence type="ECO:0000313" key="1">
    <source>
        <dbReference type="EMBL" id="MBA9075380.1"/>
    </source>
</evidence>
<keyword evidence="2" id="KW-1185">Reference proteome</keyword>
<dbReference type="EMBL" id="JACJIQ010000001">
    <property type="protein sequence ID" value="MBA9075380.1"/>
    <property type="molecule type" value="Genomic_DNA"/>
</dbReference>
<comment type="caution">
    <text evidence="1">The sequence shown here is derived from an EMBL/GenBank/DDBJ whole genome shotgun (WGS) entry which is preliminary data.</text>
</comment>
<proteinExistence type="predicted"/>
<accession>A0A839GAR1</accession>
<sequence length="108" mass="12222">MALVWGKGGGVTGKVTEYVLMPNGQLSERDAFTRELKDVKTLGQAETLQFFRQMTSLPASFHRPGNMYQYIKLEKEGAVQKEAVWGENRFTPPAEIEALYRQLQSLVL</sequence>
<name>A0A839GAR1_9BACT</name>
<organism evidence="1 2">
    <name type="scientific">Rufibacter quisquiliarum</name>
    <dbReference type="NCBI Taxonomy" id="1549639"/>
    <lineage>
        <taxon>Bacteria</taxon>
        <taxon>Pseudomonadati</taxon>
        <taxon>Bacteroidota</taxon>
        <taxon>Cytophagia</taxon>
        <taxon>Cytophagales</taxon>
        <taxon>Hymenobacteraceae</taxon>
        <taxon>Rufibacter</taxon>
    </lineage>
</organism>
<dbReference type="RefSeq" id="WP_182511160.1">
    <property type="nucleotide sequence ID" value="NZ_JACJIQ010000001.1"/>
</dbReference>